<evidence type="ECO:0000256" key="1">
    <source>
        <dbReference type="SAM" id="MobiDB-lite"/>
    </source>
</evidence>
<keyword evidence="2" id="KW-0732">Signal</keyword>
<dbReference type="AlphaFoldDB" id="A0AAE5BVN1"/>
<evidence type="ECO:0000256" key="2">
    <source>
        <dbReference type="SAM" id="SignalP"/>
    </source>
</evidence>
<comment type="caution">
    <text evidence="3">The sequence shown here is derived from an EMBL/GenBank/DDBJ whole genome shotgun (WGS) entry which is preliminary data.</text>
</comment>
<feature type="compositionally biased region" description="Low complexity" evidence="1">
    <location>
        <begin position="101"/>
        <end position="112"/>
    </location>
</feature>
<feature type="chain" id="PRO_5042217862" description="DUF2946 domain-containing protein" evidence="2">
    <location>
        <begin position="26"/>
        <end position="112"/>
    </location>
</feature>
<gene>
    <name evidence="3" type="ORF">GV832_16225</name>
</gene>
<keyword evidence="4" id="KW-1185">Reference proteome</keyword>
<dbReference type="RefSeq" id="WP_168775938.1">
    <property type="nucleotide sequence ID" value="NZ_JAABNR010000018.1"/>
</dbReference>
<organism evidence="3 4">
    <name type="scientific">Stagnihabitans tardus</name>
    <dbReference type="NCBI Taxonomy" id="2699202"/>
    <lineage>
        <taxon>Bacteria</taxon>
        <taxon>Pseudomonadati</taxon>
        <taxon>Pseudomonadota</taxon>
        <taxon>Alphaproteobacteria</taxon>
        <taxon>Rhodobacterales</taxon>
        <taxon>Paracoccaceae</taxon>
        <taxon>Stagnihabitans</taxon>
    </lineage>
</organism>
<evidence type="ECO:0000313" key="4">
    <source>
        <dbReference type="Proteomes" id="UP001193501"/>
    </source>
</evidence>
<accession>A0AAE5BVN1</accession>
<reference evidence="3" key="1">
    <citation type="submission" date="2020-01" db="EMBL/GenBank/DDBJ databases">
        <authorList>
            <person name="Chen W.-M."/>
        </authorList>
    </citation>
    <scope>NUCLEOTIDE SEQUENCE</scope>
    <source>
        <strain evidence="3">CYK-10</strain>
    </source>
</reference>
<proteinExistence type="predicted"/>
<protein>
    <recommendedName>
        <fullName evidence="5">DUF2946 domain-containing protein</fullName>
    </recommendedName>
</protein>
<evidence type="ECO:0000313" key="3">
    <source>
        <dbReference type="EMBL" id="NBZ89136.1"/>
    </source>
</evidence>
<dbReference type="Proteomes" id="UP001193501">
    <property type="component" value="Unassembled WGS sequence"/>
</dbReference>
<sequence length="112" mass="11474">MTWSLRQILCLCLSLLLGLMGVQTAAACPGEAVFAVQACGHEGVIWLDAQGKPAKPCADCPDCLAAPSLTLSAPRAPAWVPGGAEPLGFAFPTQSRPAPEPGARARAPPLEA</sequence>
<evidence type="ECO:0008006" key="5">
    <source>
        <dbReference type="Google" id="ProtNLM"/>
    </source>
</evidence>
<name>A0AAE5BVN1_9RHOB</name>
<feature type="region of interest" description="Disordered" evidence="1">
    <location>
        <begin position="90"/>
        <end position="112"/>
    </location>
</feature>
<dbReference type="PROSITE" id="PS51257">
    <property type="entry name" value="PROKAR_LIPOPROTEIN"/>
    <property type="match status" value="1"/>
</dbReference>
<dbReference type="EMBL" id="JAABNR010000018">
    <property type="protein sequence ID" value="NBZ89136.1"/>
    <property type="molecule type" value="Genomic_DNA"/>
</dbReference>
<feature type="signal peptide" evidence="2">
    <location>
        <begin position="1"/>
        <end position="25"/>
    </location>
</feature>